<dbReference type="GO" id="GO:0051959">
    <property type="term" value="F:dynein light intermediate chain binding"/>
    <property type="evidence" value="ECO:0007669"/>
    <property type="project" value="InterPro"/>
</dbReference>
<protein>
    <submittedName>
        <fullName evidence="5">Dynein heavy chain family protein</fullName>
    </submittedName>
</protein>
<sequence length="910" mass="104967">LERPIIKDELEKKHALLLQQYKQDVKEVQKIFREGCVATDQHTENEPGFANQPPVAGALYWARALRERRQRWGDTAVLPTKEKLRDLLLRRTDAGLLKVNFDPALTRLMREVKYLELQKLPVPEGAREVYAKFTTYRKQTDTMEMVVTMYNQILTELLPHERPLLAERIEKINAILEPGLTSLRWQASEDVDEFLGQAIKVVTEVFAICNTMKSNLLKAIGILGSWAEKPLFERKQKPMSPDDLDQMLRASISLRHHAMSEEGKDIHKILRDSADALKTSKGAPQWRLHVNFVNSIVIQGLTALVVLSLKHLYKTLEAAMHPKPDVAPLFEVKLELIEEENSIGFLPPFAHDRSEGEITAHTGTQTNEPTGPVEKKGEPTRIRDLFDQWIGDFLKCATTVSRLDTGGTGDYMNEIKENFLFMSMRSRLTKLLDSTEEKLNDYLLTFGEYSFLWKRNLNDVLEEFLSDNPHELVDNTWNNTTNTNESENESFNQIMEVIGINVGRPIPSLARFDEKISYFRRIRNEIANLKTPVDICWIRINAQPAKIQLSQLAAKWADKFIHFLHDFCVSLIDDITSFITKMLKNLDGDTSLSEEEASTEEHEDRDTREEAKEEGEESSSTSSGTSSKKKNKEALYNAMTHIRDVKIAVDAIKTLFGPIREQVALLKKHGCFICEERLAALEAAPSKWEEVIRKAFEIKELILPMQMQEMTNIKQTLSMFGEEVRNYRETFLKQAPFRYDFPRQDIYPCIDSYHKETTVMESRAKEFTNLEMLFDMARSAHRQLKDTFADLRLLKEVWDVVEFWVYSFDDWKSTLWERIDTDDLLLKVKDILQQVKSLSKEVKSMKLYSWLLGEVTNMQIVLPLINDLHSEFMRDRHWRQLMTVAGKTFNKGKIPDSKGGGATPLLLSLL</sequence>
<evidence type="ECO:0000259" key="4">
    <source>
        <dbReference type="Pfam" id="PF08393"/>
    </source>
</evidence>
<dbReference type="InterPro" id="IPR026983">
    <property type="entry name" value="DHC"/>
</dbReference>
<feature type="domain" description="Dynein heavy chain tail" evidence="3">
    <location>
        <begin position="71"/>
        <end position="194"/>
    </location>
</feature>
<name>A0A2C6KD24_9APIC</name>
<feature type="compositionally biased region" description="Basic and acidic residues" evidence="2">
    <location>
        <begin position="599"/>
        <end position="611"/>
    </location>
</feature>
<gene>
    <name evidence="5" type="ORF">CSUI_004121</name>
</gene>
<dbReference type="AlphaFoldDB" id="A0A2C6KD24"/>
<dbReference type="RefSeq" id="XP_067923708.1">
    <property type="nucleotide sequence ID" value="XM_068064316.1"/>
</dbReference>
<dbReference type="Pfam" id="PF08385">
    <property type="entry name" value="DHC_N1"/>
    <property type="match status" value="2"/>
</dbReference>
<dbReference type="InterPro" id="IPR013594">
    <property type="entry name" value="Dynein_heavy_tail"/>
</dbReference>
<evidence type="ECO:0000313" key="6">
    <source>
        <dbReference type="Proteomes" id="UP000221165"/>
    </source>
</evidence>
<organism evidence="5 6">
    <name type="scientific">Cystoisospora suis</name>
    <dbReference type="NCBI Taxonomy" id="483139"/>
    <lineage>
        <taxon>Eukaryota</taxon>
        <taxon>Sar</taxon>
        <taxon>Alveolata</taxon>
        <taxon>Apicomplexa</taxon>
        <taxon>Conoidasida</taxon>
        <taxon>Coccidia</taxon>
        <taxon>Eucoccidiorida</taxon>
        <taxon>Eimeriorina</taxon>
        <taxon>Sarcocystidae</taxon>
        <taxon>Cystoisospora</taxon>
    </lineage>
</organism>
<evidence type="ECO:0000256" key="2">
    <source>
        <dbReference type="SAM" id="MobiDB-lite"/>
    </source>
</evidence>
<dbReference type="GeneID" id="94427527"/>
<reference evidence="5 6" key="1">
    <citation type="journal article" date="2017" name="Int. J. Parasitol.">
        <title>The genome of the protozoan parasite Cystoisospora suis and a reverse vaccinology approach to identify vaccine candidates.</title>
        <authorList>
            <person name="Palmieri N."/>
            <person name="Shrestha A."/>
            <person name="Ruttkowski B."/>
            <person name="Beck T."/>
            <person name="Vogl C."/>
            <person name="Tomley F."/>
            <person name="Blake D.P."/>
            <person name="Joachim A."/>
        </authorList>
    </citation>
    <scope>NUCLEOTIDE SEQUENCE [LARGE SCALE GENOMIC DNA]</scope>
    <source>
        <strain evidence="5 6">Wien I</strain>
    </source>
</reference>
<dbReference type="Pfam" id="PF08393">
    <property type="entry name" value="DHC_N2"/>
    <property type="match status" value="1"/>
</dbReference>
<dbReference type="InterPro" id="IPR013602">
    <property type="entry name" value="Dynein_heavy_linker"/>
</dbReference>
<dbReference type="GO" id="GO:0005858">
    <property type="term" value="C:axonemal dynein complex"/>
    <property type="evidence" value="ECO:0007669"/>
    <property type="project" value="TreeGrafter"/>
</dbReference>
<feature type="non-terminal residue" evidence="5">
    <location>
        <position position="1"/>
    </location>
</feature>
<keyword evidence="6" id="KW-1185">Reference proteome</keyword>
<evidence type="ECO:0000259" key="3">
    <source>
        <dbReference type="Pfam" id="PF08385"/>
    </source>
</evidence>
<comment type="similarity">
    <text evidence="1">Belongs to the dynein heavy chain family.</text>
</comment>
<proteinExistence type="inferred from homology"/>
<feature type="region of interest" description="Disordered" evidence="2">
    <location>
        <begin position="590"/>
        <end position="630"/>
    </location>
</feature>
<dbReference type="OrthoDB" id="424310at2759"/>
<dbReference type="GO" id="GO:0007018">
    <property type="term" value="P:microtubule-based movement"/>
    <property type="evidence" value="ECO:0007669"/>
    <property type="project" value="InterPro"/>
</dbReference>
<evidence type="ECO:0000256" key="1">
    <source>
        <dbReference type="ARBA" id="ARBA00008887"/>
    </source>
</evidence>
<dbReference type="GO" id="GO:0045505">
    <property type="term" value="F:dynein intermediate chain binding"/>
    <property type="evidence" value="ECO:0007669"/>
    <property type="project" value="InterPro"/>
</dbReference>
<accession>A0A2C6KD24</accession>
<feature type="domain" description="Dynein heavy chain tail" evidence="3">
    <location>
        <begin position="1"/>
        <end position="68"/>
    </location>
</feature>
<dbReference type="Proteomes" id="UP000221165">
    <property type="component" value="Unassembled WGS sequence"/>
</dbReference>
<dbReference type="EMBL" id="MIGC01001867">
    <property type="protein sequence ID" value="PHJ22031.1"/>
    <property type="molecule type" value="Genomic_DNA"/>
</dbReference>
<dbReference type="VEuPathDB" id="ToxoDB:CSUI_004121"/>
<dbReference type="PANTHER" id="PTHR46532:SF4">
    <property type="entry name" value="AAA+ ATPASE DOMAIN-CONTAINING PROTEIN"/>
    <property type="match status" value="1"/>
</dbReference>
<comment type="caution">
    <text evidence="5">The sequence shown here is derived from an EMBL/GenBank/DDBJ whole genome shotgun (WGS) entry which is preliminary data.</text>
</comment>
<evidence type="ECO:0000313" key="5">
    <source>
        <dbReference type="EMBL" id="PHJ22031.1"/>
    </source>
</evidence>
<dbReference type="PANTHER" id="PTHR46532">
    <property type="entry name" value="MALE FERTILITY FACTOR KL5"/>
    <property type="match status" value="1"/>
</dbReference>
<feature type="domain" description="Dynein heavy chain linker" evidence="4">
    <location>
        <begin position="784"/>
        <end position="891"/>
    </location>
</feature>